<dbReference type="Pfam" id="PF00512">
    <property type="entry name" value="HisKA"/>
    <property type="match status" value="1"/>
</dbReference>
<dbReference type="CDD" id="cd00082">
    <property type="entry name" value="HisKA"/>
    <property type="match status" value="1"/>
</dbReference>
<keyword evidence="6" id="KW-0808">Transferase</keyword>
<evidence type="ECO:0000256" key="1">
    <source>
        <dbReference type="ARBA" id="ARBA00000085"/>
    </source>
</evidence>
<evidence type="ECO:0000256" key="13">
    <source>
        <dbReference type="ARBA" id="ARBA00023136"/>
    </source>
</evidence>
<keyword evidence="4" id="KW-1003">Cell membrane</keyword>
<dbReference type="InterPro" id="IPR005467">
    <property type="entry name" value="His_kinase_dom"/>
</dbReference>
<dbReference type="PROSITE" id="PS50885">
    <property type="entry name" value="HAMP"/>
    <property type="match status" value="1"/>
</dbReference>
<dbReference type="PROSITE" id="PS50109">
    <property type="entry name" value="HIS_KIN"/>
    <property type="match status" value="1"/>
</dbReference>
<name>A0A9D1RA32_9FIRM</name>
<evidence type="ECO:0000256" key="2">
    <source>
        <dbReference type="ARBA" id="ARBA00004651"/>
    </source>
</evidence>
<dbReference type="InterPro" id="IPR003660">
    <property type="entry name" value="HAMP_dom"/>
</dbReference>
<dbReference type="CDD" id="cd06225">
    <property type="entry name" value="HAMP"/>
    <property type="match status" value="1"/>
</dbReference>
<dbReference type="Gene3D" id="6.10.340.10">
    <property type="match status" value="1"/>
</dbReference>
<reference evidence="17" key="2">
    <citation type="submission" date="2021-04" db="EMBL/GenBank/DDBJ databases">
        <authorList>
            <person name="Gilroy R."/>
        </authorList>
    </citation>
    <scope>NUCLEOTIDE SEQUENCE</scope>
    <source>
        <strain evidence="17">ChiSxjej1B13-11762</strain>
    </source>
</reference>
<dbReference type="SMART" id="SM00388">
    <property type="entry name" value="HisKA"/>
    <property type="match status" value="1"/>
</dbReference>
<dbReference type="SUPFAM" id="SSF47384">
    <property type="entry name" value="Homodimeric domain of signal transducing histidine kinase"/>
    <property type="match status" value="1"/>
</dbReference>
<evidence type="ECO:0000256" key="7">
    <source>
        <dbReference type="ARBA" id="ARBA00022692"/>
    </source>
</evidence>
<keyword evidence="12" id="KW-0902">Two-component regulatory system</keyword>
<evidence type="ECO:0000256" key="14">
    <source>
        <dbReference type="SAM" id="Phobius"/>
    </source>
</evidence>
<keyword evidence="5" id="KW-0597">Phosphoprotein</keyword>
<feature type="domain" description="HAMP" evidence="16">
    <location>
        <begin position="89"/>
        <end position="141"/>
    </location>
</feature>
<dbReference type="Proteomes" id="UP000824263">
    <property type="component" value="Unassembled WGS sequence"/>
</dbReference>
<evidence type="ECO:0000259" key="16">
    <source>
        <dbReference type="PROSITE" id="PS50885"/>
    </source>
</evidence>
<feature type="transmembrane region" description="Helical" evidence="14">
    <location>
        <begin position="20"/>
        <end position="45"/>
    </location>
</feature>
<dbReference type="InterPro" id="IPR003661">
    <property type="entry name" value="HisK_dim/P_dom"/>
</dbReference>
<evidence type="ECO:0000256" key="3">
    <source>
        <dbReference type="ARBA" id="ARBA00012438"/>
    </source>
</evidence>
<keyword evidence="8" id="KW-0547">Nucleotide-binding</keyword>
<proteinExistence type="predicted"/>
<comment type="subcellular location">
    <subcellularLocation>
        <location evidence="2">Cell membrane</location>
        <topology evidence="2">Multi-pass membrane protein</topology>
    </subcellularLocation>
</comment>
<keyword evidence="9 17" id="KW-0418">Kinase</keyword>
<evidence type="ECO:0000256" key="4">
    <source>
        <dbReference type="ARBA" id="ARBA00022475"/>
    </source>
</evidence>
<evidence type="ECO:0000256" key="8">
    <source>
        <dbReference type="ARBA" id="ARBA00022741"/>
    </source>
</evidence>
<dbReference type="GO" id="GO:0005886">
    <property type="term" value="C:plasma membrane"/>
    <property type="evidence" value="ECO:0007669"/>
    <property type="project" value="UniProtKB-SubCell"/>
</dbReference>
<evidence type="ECO:0000256" key="12">
    <source>
        <dbReference type="ARBA" id="ARBA00023012"/>
    </source>
</evidence>
<evidence type="ECO:0000256" key="10">
    <source>
        <dbReference type="ARBA" id="ARBA00022840"/>
    </source>
</evidence>
<keyword evidence="10" id="KW-0067">ATP-binding</keyword>
<dbReference type="InterPro" id="IPR050398">
    <property type="entry name" value="HssS/ArlS-like"/>
</dbReference>
<dbReference type="Gene3D" id="1.10.287.130">
    <property type="match status" value="1"/>
</dbReference>
<dbReference type="GO" id="GO:0000155">
    <property type="term" value="F:phosphorelay sensor kinase activity"/>
    <property type="evidence" value="ECO:0007669"/>
    <property type="project" value="InterPro"/>
</dbReference>
<evidence type="ECO:0000256" key="11">
    <source>
        <dbReference type="ARBA" id="ARBA00022989"/>
    </source>
</evidence>
<evidence type="ECO:0000259" key="15">
    <source>
        <dbReference type="PROSITE" id="PS50109"/>
    </source>
</evidence>
<dbReference type="SUPFAM" id="SSF55874">
    <property type="entry name" value="ATPase domain of HSP90 chaperone/DNA topoisomerase II/histidine kinase"/>
    <property type="match status" value="1"/>
</dbReference>
<feature type="domain" description="Histidine kinase" evidence="15">
    <location>
        <begin position="156"/>
        <end position="349"/>
    </location>
</feature>
<dbReference type="AlphaFoldDB" id="A0A9D1RA32"/>
<sequence>MRTDGNKKAEKGKKLSMVILEYLILSVLISGFIFFFLYGVCASIAENYFLGRQIELTEVQIRVFHVWLRSLCGLAGIIVFVILFLFMLGQRLSYLVQIIKGVEKLQENQMDHRIALEGADELTRLAETINYLSASQRELSQKEVRMKEEREAWVRSLSHDIRTPLTSMISYSEWMLGKEEADKEELRSCLALIHTKSLQIKELTDQLMERDRANWEPVRDVGFLFSQLAEEWQEVLEDRFQCGTSLSGLEDMEGMADIYVLRRIFDNLASNVEKYADDSQPVELEILREDRNISLIQRNGIREQEGAVRESHKIGLANIQKLAALYDGKAEIKEEPRQFWIRIDLYIRPLV</sequence>
<evidence type="ECO:0000256" key="9">
    <source>
        <dbReference type="ARBA" id="ARBA00022777"/>
    </source>
</evidence>
<dbReference type="InterPro" id="IPR036890">
    <property type="entry name" value="HATPase_C_sf"/>
</dbReference>
<keyword evidence="13 14" id="KW-0472">Membrane</keyword>
<accession>A0A9D1RA32</accession>
<evidence type="ECO:0000256" key="5">
    <source>
        <dbReference type="ARBA" id="ARBA00022553"/>
    </source>
</evidence>
<dbReference type="GO" id="GO:0005524">
    <property type="term" value="F:ATP binding"/>
    <property type="evidence" value="ECO:0007669"/>
    <property type="project" value="UniProtKB-KW"/>
</dbReference>
<reference evidence="17" key="1">
    <citation type="journal article" date="2021" name="PeerJ">
        <title>Extensive microbial diversity within the chicken gut microbiome revealed by metagenomics and culture.</title>
        <authorList>
            <person name="Gilroy R."/>
            <person name="Ravi A."/>
            <person name="Getino M."/>
            <person name="Pursley I."/>
            <person name="Horton D.L."/>
            <person name="Alikhan N.F."/>
            <person name="Baker D."/>
            <person name="Gharbi K."/>
            <person name="Hall N."/>
            <person name="Watson M."/>
            <person name="Adriaenssens E.M."/>
            <person name="Foster-Nyarko E."/>
            <person name="Jarju S."/>
            <person name="Secka A."/>
            <person name="Antonio M."/>
            <person name="Oren A."/>
            <person name="Chaudhuri R.R."/>
            <person name="La Ragione R."/>
            <person name="Hildebrand F."/>
            <person name="Pallen M.J."/>
        </authorList>
    </citation>
    <scope>NUCLEOTIDE SEQUENCE</scope>
    <source>
        <strain evidence="17">ChiSxjej1B13-11762</strain>
    </source>
</reference>
<dbReference type="InterPro" id="IPR036097">
    <property type="entry name" value="HisK_dim/P_sf"/>
</dbReference>
<dbReference type="PANTHER" id="PTHR45528">
    <property type="entry name" value="SENSOR HISTIDINE KINASE CPXA"/>
    <property type="match status" value="1"/>
</dbReference>
<dbReference type="EC" id="2.7.13.3" evidence="3"/>
<keyword evidence="7 14" id="KW-0812">Transmembrane</keyword>
<dbReference type="PANTHER" id="PTHR45528:SF1">
    <property type="entry name" value="SENSOR HISTIDINE KINASE CPXA"/>
    <property type="match status" value="1"/>
</dbReference>
<dbReference type="EMBL" id="DXGF01000131">
    <property type="protein sequence ID" value="HIW84064.1"/>
    <property type="molecule type" value="Genomic_DNA"/>
</dbReference>
<gene>
    <name evidence="17" type="ORF">H9873_07070</name>
</gene>
<feature type="transmembrane region" description="Helical" evidence="14">
    <location>
        <begin position="65"/>
        <end position="88"/>
    </location>
</feature>
<dbReference type="Gene3D" id="3.30.565.10">
    <property type="entry name" value="Histidine kinase-like ATPase, C-terminal domain"/>
    <property type="match status" value="1"/>
</dbReference>
<protein>
    <recommendedName>
        <fullName evidence="3">histidine kinase</fullName>
        <ecNumber evidence="3">2.7.13.3</ecNumber>
    </recommendedName>
</protein>
<organism evidence="17 18">
    <name type="scientific">Candidatus Dorea gallistercoris</name>
    <dbReference type="NCBI Taxonomy" id="2838542"/>
    <lineage>
        <taxon>Bacteria</taxon>
        <taxon>Bacillati</taxon>
        <taxon>Bacillota</taxon>
        <taxon>Clostridia</taxon>
        <taxon>Lachnospirales</taxon>
        <taxon>Lachnospiraceae</taxon>
        <taxon>Dorea</taxon>
    </lineage>
</organism>
<keyword evidence="11 14" id="KW-1133">Transmembrane helix</keyword>
<comment type="caution">
    <text evidence="17">The sequence shown here is derived from an EMBL/GenBank/DDBJ whole genome shotgun (WGS) entry which is preliminary data.</text>
</comment>
<evidence type="ECO:0000313" key="17">
    <source>
        <dbReference type="EMBL" id="HIW84064.1"/>
    </source>
</evidence>
<evidence type="ECO:0000256" key="6">
    <source>
        <dbReference type="ARBA" id="ARBA00022679"/>
    </source>
</evidence>
<comment type="catalytic activity">
    <reaction evidence="1">
        <text>ATP + protein L-histidine = ADP + protein N-phospho-L-histidine.</text>
        <dbReference type="EC" id="2.7.13.3"/>
    </reaction>
</comment>
<evidence type="ECO:0000313" key="18">
    <source>
        <dbReference type="Proteomes" id="UP000824263"/>
    </source>
</evidence>